<accession>A0ABY7SGS0</accession>
<dbReference type="RefSeq" id="WP_271886439.1">
    <property type="nucleotide sequence ID" value="NZ_CP067136.1"/>
</dbReference>
<proteinExistence type="predicted"/>
<dbReference type="Proteomes" id="UP001219349">
    <property type="component" value="Chromosome"/>
</dbReference>
<evidence type="ECO:0000313" key="1">
    <source>
        <dbReference type="EMBL" id="WCR05753.1"/>
    </source>
</evidence>
<name>A0ABY7SGS0_9RHOB</name>
<protein>
    <recommendedName>
        <fullName evidence="3">Lipoprotein</fullName>
    </recommendedName>
</protein>
<organism evidence="1 2">
    <name type="scientific">Paracoccus fistulariae</name>
    <dbReference type="NCBI Taxonomy" id="658446"/>
    <lineage>
        <taxon>Bacteria</taxon>
        <taxon>Pseudomonadati</taxon>
        <taxon>Pseudomonadota</taxon>
        <taxon>Alphaproteobacteria</taxon>
        <taxon>Rhodobacterales</taxon>
        <taxon>Paracoccaceae</taxon>
        <taxon>Paracoccus</taxon>
    </lineage>
</organism>
<dbReference type="PROSITE" id="PS51257">
    <property type="entry name" value="PROKAR_LIPOPROTEIN"/>
    <property type="match status" value="1"/>
</dbReference>
<gene>
    <name evidence="1" type="ORF">JHX87_09365</name>
</gene>
<evidence type="ECO:0000313" key="2">
    <source>
        <dbReference type="Proteomes" id="UP001219349"/>
    </source>
</evidence>
<keyword evidence="2" id="KW-1185">Reference proteome</keyword>
<evidence type="ECO:0008006" key="3">
    <source>
        <dbReference type="Google" id="ProtNLM"/>
    </source>
</evidence>
<dbReference type="EMBL" id="CP067136">
    <property type="protein sequence ID" value="WCR05753.1"/>
    <property type="molecule type" value="Genomic_DNA"/>
</dbReference>
<sequence length="78" mass="8650">MTKYFLLTGVAIAALAGCSPKDYESAPVTLETPQGPVVCQLYTKSRLDWDRSVTRPNTMSVDVADALCEEEGRRQQRN</sequence>
<reference evidence="1 2" key="1">
    <citation type="submission" date="2021-01" db="EMBL/GenBank/DDBJ databases">
        <title>Biogeographic distribution of Paracoccus.</title>
        <authorList>
            <person name="Hollensteiner J."/>
            <person name="Leineberger J."/>
            <person name="Brinkhoff T."/>
            <person name="Daniel R."/>
        </authorList>
    </citation>
    <scope>NUCLEOTIDE SEQUENCE [LARGE SCALE GENOMIC DNA]</scope>
    <source>
        <strain evidence="1 2">KCTC 22803</strain>
    </source>
</reference>